<dbReference type="InterPro" id="IPR042522">
    <property type="entry name" value="Atg7_N_1"/>
</dbReference>
<sequence length="698" mass="78260">MQKYQIRMSDTSTSGLLKFLPLRSFIHNDFWHKYAEIKIDIDRLDESGRSIVGTIALKKEKSTMIEVACSSFNTHYTDGSVPGFRCKGTLLNYNTMESFKQCDKKELLRTQAIRFYHDLMKLETITNSADLIHFFLLSFADLKCYKFYHWFAFPAPTELIYQYDDDQTLSAPDAAERMRLCIVQFLYQKRTPNEPFFIYHVNDGLKLLSECINHHNIEANFRTENIAEFYFCFYDPSGHSAEMPLSWHVRHPALAAQRIKCLRITGATSNELQYSGMTIYLPSNGTDVNNLVNWAGWEVDEKGKYLPRVSSLAQSMSPESLAESAINLNLKLMKWRLIPSLNLDTINKTKCLLLGAGTLGCNVARSLMAWGVTHMTIVDCGRVSLSNPVRQSLYRYEDALQGGKPKATTASERLREINPAAKITGVSMKIPMPGHPVSQGDGVAEIRDILRKLTGLIQEHDVIYLLTDSRESRWLPTMLGAFYGKLVINAALGFDSYLVMRHGYKTSGNSGGVKMETETIATYPAGFRRISGSDLGCYFCNDIVAPGNSMKDRTLDQQCTVTRPAVSNMASALAVELMVSLIQHGNAPAYYRIPKSDPLCQEQEPDGLLGIIPHSIRGNIGTLQTMITATERYANCVACSASILNRYACDKDEFIINIINGTESLETVAGLNKIMSSMFDEQDVKVSLDFESDCSDDS</sequence>
<dbReference type="Gene3D" id="3.40.50.720">
    <property type="entry name" value="NAD(P)-binding Rossmann-like Domain"/>
    <property type="match status" value="1"/>
</dbReference>
<dbReference type="InterPro" id="IPR042523">
    <property type="entry name" value="Atg7_N_2"/>
</dbReference>
<dbReference type="PANTHER" id="PTHR10953">
    <property type="entry name" value="UBIQUITIN-ACTIVATING ENZYME E1"/>
    <property type="match status" value="1"/>
</dbReference>
<evidence type="ECO:0000259" key="8">
    <source>
        <dbReference type="Pfam" id="PF00899"/>
    </source>
</evidence>
<dbReference type="InterPro" id="IPR006285">
    <property type="entry name" value="Atg7"/>
</dbReference>
<keyword evidence="7" id="KW-0833">Ubl conjugation pathway</keyword>
<dbReference type="GO" id="GO:0000045">
    <property type="term" value="P:autophagosome assembly"/>
    <property type="evidence" value="ECO:0007669"/>
    <property type="project" value="TreeGrafter"/>
</dbReference>
<dbReference type="EnsemblMetazoa" id="AFAF005021-RA">
    <property type="protein sequence ID" value="AFAF005021-PA"/>
    <property type="gene ID" value="AFAF005021"/>
</dbReference>
<dbReference type="GO" id="GO:0000422">
    <property type="term" value="P:autophagy of mitochondrion"/>
    <property type="evidence" value="ECO:0007669"/>
    <property type="project" value="TreeGrafter"/>
</dbReference>
<dbReference type="GO" id="GO:0032446">
    <property type="term" value="P:protein modification by small protein conjugation"/>
    <property type="evidence" value="ECO:0007669"/>
    <property type="project" value="TreeGrafter"/>
</dbReference>
<evidence type="ECO:0000256" key="1">
    <source>
        <dbReference type="ARBA" id="ARBA00010931"/>
    </source>
</evidence>
<dbReference type="InterPro" id="IPR045886">
    <property type="entry name" value="ThiF/MoeB/HesA"/>
</dbReference>
<evidence type="ECO:0000256" key="7">
    <source>
        <dbReference type="RuleBase" id="RU366022"/>
    </source>
</evidence>
<dbReference type="STRING" id="69004.A0A182Q8A0"/>
<comment type="subunit">
    <text evidence="7">Homodimer.</text>
</comment>
<comment type="subcellular location">
    <subcellularLocation>
        <location evidence="7">Cytoplasm</location>
    </subcellularLocation>
    <subcellularLocation>
        <location evidence="7">Preautophagosomal structure</location>
    </subcellularLocation>
</comment>
<comment type="function">
    <text evidence="7">E1-like activating enzyme involved in the 2 ubiquitin-like systems required for autophagy.</text>
</comment>
<dbReference type="InterPro" id="IPR000594">
    <property type="entry name" value="ThiF_NAD_FAD-bd"/>
</dbReference>
<dbReference type="Proteomes" id="UP000075886">
    <property type="component" value="Unassembled WGS sequence"/>
</dbReference>
<dbReference type="AlphaFoldDB" id="A0A182Q8A0"/>
<dbReference type="Gene3D" id="3.40.140.70">
    <property type="entry name" value="Ubiquitin-like modifier-activating enzyme ATG7 N-terminal domain"/>
    <property type="match status" value="1"/>
</dbReference>
<keyword evidence="4 7" id="KW-0653">Protein transport</keyword>
<comment type="similarity">
    <text evidence="1 7">Belongs to the ATG7 family.</text>
</comment>
<evidence type="ECO:0000256" key="2">
    <source>
        <dbReference type="ARBA" id="ARBA00017647"/>
    </source>
</evidence>
<evidence type="ECO:0000256" key="3">
    <source>
        <dbReference type="ARBA" id="ARBA00022448"/>
    </source>
</evidence>
<evidence type="ECO:0000259" key="9">
    <source>
        <dbReference type="Pfam" id="PF16420"/>
    </source>
</evidence>
<dbReference type="GO" id="GO:0019779">
    <property type="term" value="F:Atg8 activating enzyme activity"/>
    <property type="evidence" value="ECO:0007669"/>
    <property type="project" value="TreeGrafter"/>
</dbReference>
<feature type="domain" description="THIF-type NAD/FAD binding fold" evidence="8">
    <location>
        <begin position="332"/>
        <end position="587"/>
    </location>
</feature>
<organism evidence="10 11">
    <name type="scientific">Anopheles farauti</name>
    <dbReference type="NCBI Taxonomy" id="69004"/>
    <lineage>
        <taxon>Eukaryota</taxon>
        <taxon>Metazoa</taxon>
        <taxon>Ecdysozoa</taxon>
        <taxon>Arthropoda</taxon>
        <taxon>Hexapoda</taxon>
        <taxon>Insecta</taxon>
        <taxon>Pterygota</taxon>
        <taxon>Neoptera</taxon>
        <taxon>Endopterygota</taxon>
        <taxon>Diptera</taxon>
        <taxon>Nematocera</taxon>
        <taxon>Culicoidea</taxon>
        <taxon>Culicidae</taxon>
        <taxon>Anophelinae</taxon>
        <taxon>Anopheles</taxon>
    </lineage>
</organism>
<keyword evidence="5 7" id="KW-0072">Autophagy</keyword>
<dbReference type="VEuPathDB" id="VectorBase:AFAF005021"/>
<dbReference type="GO" id="GO:0034727">
    <property type="term" value="P:piecemeal microautophagy of the nucleus"/>
    <property type="evidence" value="ECO:0007669"/>
    <property type="project" value="TreeGrafter"/>
</dbReference>
<dbReference type="GO" id="GO:0019778">
    <property type="term" value="F:Atg12 activating enzyme activity"/>
    <property type="evidence" value="ECO:0007669"/>
    <property type="project" value="TreeGrafter"/>
</dbReference>
<dbReference type="Gene3D" id="3.40.140.100">
    <property type="entry name" value="Ubiquitin-like modifier-activating enzyme ATG7 C-terminal domain"/>
    <property type="match status" value="1"/>
</dbReference>
<dbReference type="PANTHER" id="PTHR10953:SF3">
    <property type="entry name" value="UBIQUITIN-LIKE MODIFIER-ACTIVATING ENZYME ATG7"/>
    <property type="match status" value="1"/>
</dbReference>
<dbReference type="Pfam" id="PF16420">
    <property type="entry name" value="ATG7_N"/>
    <property type="match status" value="1"/>
</dbReference>
<dbReference type="GO" id="GO:0006995">
    <property type="term" value="P:cellular response to nitrogen starvation"/>
    <property type="evidence" value="ECO:0007669"/>
    <property type="project" value="TreeGrafter"/>
</dbReference>
<evidence type="ECO:0000256" key="4">
    <source>
        <dbReference type="ARBA" id="ARBA00022927"/>
    </source>
</evidence>
<accession>A0A182Q8A0</accession>
<keyword evidence="7" id="KW-0963">Cytoplasm</keyword>
<evidence type="ECO:0000256" key="6">
    <source>
        <dbReference type="PIRSR" id="PIRSR606285-1"/>
    </source>
</evidence>
<evidence type="ECO:0000313" key="10">
    <source>
        <dbReference type="EnsemblMetazoa" id="AFAF005021-PA"/>
    </source>
</evidence>
<protein>
    <recommendedName>
        <fullName evidence="2 7">Ubiquitin-like modifier-activating enzyme ATG7</fullName>
    </recommendedName>
    <alternativeName>
        <fullName evidence="7">Autophagy-related protein 7</fullName>
    </alternativeName>
</protein>
<reference evidence="11" key="1">
    <citation type="submission" date="2014-01" db="EMBL/GenBank/DDBJ databases">
        <title>The Genome Sequence of Anopheles farauti FAR1 (V2).</title>
        <authorList>
            <consortium name="The Broad Institute Genomics Platform"/>
            <person name="Neafsey D.E."/>
            <person name="Besansky N."/>
            <person name="Howell P."/>
            <person name="Walton C."/>
            <person name="Young S.K."/>
            <person name="Zeng Q."/>
            <person name="Gargeya S."/>
            <person name="Fitzgerald M."/>
            <person name="Haas B."/>
            <person name="Abouelleil A."/>
            <person name="Allen A.W."/>
            <person name="Alvarado L."/>
            <person name="Arachchi H.M."/>
            <person name="Berlin A.M."/>
            <person name="Chapman S.B."/>
            <person name="Gainer-Dewar J."/>
            <person name="Goldberg J."/>
            <person name="Griggs A."/>
            <person name="Gujja S."/>
            <person name="Hansen M."/>
            <person name="Howarth C."/>
            <person name="Imamovic A."/>
            <person name="Ireland A."/>
            <person name="Larimer J."/>
            <person name="McCowan C."/>
            <person name="Murphy C."/>
            <person name="Pearson M."/>
            <person name="Poon T.W."/>
            <person name="Priest M."/>
            <person name="Roberts A."/>
            <person name="Saif S."/>
            <person name="Shea T."/>
            <person name="Sisk P."/>
            <person name="Sykes S."/>
            <person name="Wortman J."/>
            <person name="Nusbaum C."/>
            <person name="Birren B."/>
        </authorList>
    </citation>
    <scope>NUCLEOTIDE SEQUENCE [LARGE SCALE GENOMIC DNA]</scope>
    <source>
        <strain evidence="11">FAR1</strain>
    </source>
</reference>
<dbReference type="InterPro" id="IPR035985">
    <property type="entry name" value="Ubiquitin-activating_enz"/>
</dbReference>
<dbReference type="GO" id="GO:0015031">
    <property type="term" value="P:protein transport"/>
    <property type="evidence" value="ECO:0007669"/>
    <property type="project" value="UniProtKB-UniRule"/>
</dbReference>
<dbReference type="EMBL" id="AXCN02001879">
    <property type="status" value="NOT_ANNOTATED_CDS"/>
    <property type="molecule type" value="Genomic_DNA"/>
</dbReference>
<dbReference type="GO" id="GO:0000407">
    <property type="term" value="C:phagophore assembly site"/>
    <property type="evidence" value="ECO:0007669"/>
    <property type="project" value="UniProtKB-SubCell"/>
</dbReference>
<evidence type="ECO:0000313" key="11">
    <source>
        <dbReference type="Proteomes" id="UP000075886"/>
    </source>
</evidence>
<evidence type="ECO:0000256" key="5">
    <source>
        <dbReference type="ARBA" id="ARBA00023006"/>
    </source>
</evidence>
<keyword evidence="11" id="KW-1185">Reference proteome</keyword>
<dbReference type="Pfam" id="PF00899">
    <property type="entry name" value="ThiF"/>
    <property type="match status" value="1"/>
</dbReference>
<keyword evidence="3 7" id="KW-0813">Transport</keyword>
<feature type="domain" description="Ubiquitin-like modifier-activating enzyme Atg7 N-terminal" evidence="9">
    <location>
        <begin position="17"/>
        <end position="316"/>
    </location>
</feature>
<proteinExistence type="inferred from homology"/>
<dbReference type="NCBIfam" id="TIGR01381">
    <property type="entry name" value="E1_like_apg7"/>
    <property type="match status" value="1"/>
</dbReference>
<name>A0A182Q8A0_9DIPT</name>
<dbReference type="InterPro" id="IPR032197">
    <property type="entry name" value="Atg7_N"/>
</dbReference>
<feature type="active site" description="Glycyl thioester intermediate" evidence="6">
    <location>
        <position position="559"/>
    </location>
</feature>
<reference evidence="10" key="2">
    <citation type="submission" date="2020-05" db="UniProtKB">
        <authorList>
            <consortium name="EnsemblMetazoa"/>
        </authorList>
    </citation>
    <scope>IDENTIFICATION</scope>
    <source>
        <strain evidence="10">FAR1</strain>
    </source>
</reference>
<dbReference type="SUPFAM" id="SSF69572">
    <property type="entry name" value="Activating enzymes of the ubiquitin-like proteins"/>
    <property type="match status" value="1"/>
</dbReference>